<feature type="compositionally biased region" description="Basic and acidic residues" evidence="1">
    <location>
        <begin position="587"/>
        <end position="599"/>
    </location>
</feature>
<feature type="compositionally biased region" description="Low complexity" evidence="1">
    <location>
        <begin position="196"/>
        <end position="225"/>
    </location>
</feature>
<dbReference type="InterPro" id="IPR045046">
    <property type="entry name" value="Vps9-like"/>
</dbReference>
<feature type="region of interest" description="Disordered" evidence="1">
    <location>
        <begin position="1"/>
        <end position="117"/>
    </location>
</feature>
<dbReference type="AlphaFoldDB" id="F4PPR0"/>
<dbReference type="STRING" id="1054147.F4PPR0"/>
<dbReference type="PANTHER" id="PTHR23101">
    <property type="entry name" value="RAB GDP/GTP EXCHANGE FACTOR"/>
    <property type="match status" value="1"/>
</dbReference>
<feature type="compositionally biased region" description="Low complexity" evidence="1">
    <location>
        <begin position="640"/>
        <end position="650"/>
    </location>
</feature>
<dbReference type="GeneID" id="14874319"/>
<evidence type="ECO:0000259" key="2">
    <source>
        <dbReference type="PROSITE" id="PS51205"/>
    </source>
</evidence>
<dbReference type="InterPro" id="IPR003123">
    <property type="entry name" value="VPS9"/>
</dbReference>
<dbReference type="GO" id="GO:0031267">
    <property type="term" value="F:small GTPase binding"/>
    <property type="evidence" value="ECO:0007669"/>
    <property type="project" value="TreeGrafter"/>
</dbReference>
<dbReference type="Proteomes" id="UP000007797">
    <property type="component" value="Unassembled WGS sequence"/>
</dbReference>
<dbReference type="KEGG" id="dfa:DFA_04491"/>
<evidence type="ECO:0000313" key="4">
    <source>
        <dbReference type="Proteomes" id="UP000007797"/>
    </source>
</evidence>
<feature type="compositionally biased region" description="Low complexity" evidence="1">
    <location>
        <begin position="78"/>
        <end position="108"/>
    </location>
</feature>
<protein>
    <submittedName>
        <fullName evidence="3">Vacuolar sorting protein 9 domain-containing protein</fullName>
    </submittedName>
</protein>
<accession>F4PPR0</accession>
<dbReference type="OrthoDB" id="300289at2759"/>
<reference evidence="4" key="1">
    <citation type="journal article" date="2011" name="Genome Res.">
        <title>Phylogeny-wide analysis of social amoeba genomes highlights ancient origins for complex intercellular communication.</title>
        <authorList>
            <person name="Heidel A.J."/>
            <person name="Lawal H.M."/>
            <person name="Felder M."/>
            <person name="Schilde C."/>
            <person name="Helps N.R."/>
            <person name="Tunggal B."/>
            <person name="Rivero F."/>
            <person name="John U."/>
            <person name="Schleicher M."/>
            <person name="Eichinger L."/>
            <person name="Platzer M."/>
            <person name="Noegel A.A."/>
            <person name="Schaap P."/>
            <person name="Gloeckner G."/>
        </authorList>
    </citation>
    <scope>NUCLEOTIDE SEQUENCE [LARGE SCALE GENOMIC DNA]</scope>
    <source>
        <strain evidence="4">SH3</strain>
    </source>
</reference>
<feature type="compositionally biased region" description="Low complexity" evidence="1">
    <location>
        <begin position="1"/>
        <end position="14"/>
    </location>
</feature>
<dbReference type="RefSeq" id="XP_004360224.1">
    <property type="nucleotide sequence ID" value="XM_004360167.1"/>
</dbReference>
<dbReference type="GO" id="GO:0016192">
    <property type="term" value="P:vesicle-mediated transport"/>
    <property type="evidence" value="ECO:0007669"/>
    <property type="project" value="InterPro"/>
</dbReference>
<dbReference type="Pfam" id="PF02204">
    <property type="entry name" value="VPS9"/>
    <property type="match status" value="1"/>
</dbReference>
<proteinExistence type="predicted"/>
<dbReference type="OMA" id="EFMEQYI"/>
<dbReference type="SMART" id="SM00167">
    <property type="entry name" value="VPS9"/>
    <property type="match status" value="1"/>
</dbReference>
<feature type="region of interest" description="Disordered" evidence="1">
    <location>
        <begin position="561"/>
        <end position="660"/>
    </location>
</feature>
<feature type="compositionally biased region" description="Basic and acidic residues" evidence="1">
    <location>
        <begin position="608"/>
        <end position="622"/>
    </location>
</feature>
<dbReference type="EMBL" id="GL883009">
    <property type="protein sequence ID" value="EGG22373.1"/>
    <property type="molecule type" value="Genomic_DNA"/>
</dbReference>
<dbReference type="SUPFAM" id="SSF109993">
    <property type="entry name" value="VPS9 domain"/>
    <property type="match status" value="1"/>
</dbReference>
<feature type="compositionally biased region" description="Low complexity" evidence="1">
    <location>
        <begin position="565"/>
        <end position="579"/>
    </location>
</feature>
<organism evidence="3 4">
    <name type="scientific">Cavenderia fasciculata</name>
    <name type="common">Slime mold</name>
    <name type="synonym">Dictyostelium fasciculatum</name>
    <dbReference type="NCBI Taxonomy" id="261658"/>
    <lineage>
        <taxon>Eukaryota</taxon>
        <taxon>Amoebozoa</taxon>
        <taxon>Evosea</taxon>
        <taxon>Eumycetozoa</taxon>
        <taxon>Dictyostelia</taxon>
        <taxon>Acytosteliales</taxon>
        <taxon>Cavenderiaceae</taxon>
        <taxon>Cavenderia</taxon>
    </lineage>
</organism>
<evidence type="ECO:0000256" key="1">
    <source>
        <dbReference type="SAM" id="MobiDB-lite"/>
    </source>
</evidence>
<dbReference type="Gene3D" id="1.20.1050.80">
    <property type="entry name" value="VPS9 domain"/>
    <property type="match status" value="1"/>
</dbReference>
<feature type="compositionally biased region" description="Basic and acidic residues" evidence="1">
    <location>
        <begin position="44"/>
        <end position="77"/>
    </location>
</feature>
<feature type="compositionally biased region" description="Low complexity" evidence="1">
    <location>
        <begin position="623"/>
        <end position="633"/>
    </location>
</feature>
<dbReference type="InterPro" id="IPR037191">
    <property type="entry name" value="VPS9_dom_sf"/>
</dbReference>
<name>F4PPR0_CACFS</name>
<dbReference type="GO" id="GO:0005829">
    <property type="term" value="C:cytosol"/>
    <property type="evidence" value="ECO:0007669"/>
    <property type="project" value="TreeGrafter"/>
</dbReference>
<sequence>MIDNNNNTNNTNNTTHKDEIKEEEEEDTITITTTMNSTEQEIEEKEKEKEEQDTNKENKDGDNNESLKEEEEKKQDDSSTTISDTTGTNENTTTTTTQIPTMIQSPPIIGSPSTNTTPGSFKTNLGNFLSNYYVNPKQPAISLYSGIKNSITMIKDNLPSPPSLVSNSFNTLTNLPLISFVQNNIPFPISYSGKPTTTTTTSSSVNTTTTSTTTSTSTITPTTSSYHPLKNENVELYFNEINKRLESSDHSHLVITIDSFVDSINTQIMNLHSSPQSTDDNNIDTPKVDLNSSAVVPMINSEVIQGFSEDICQSIKSFMSTALPMLLNSVAGIPFQSGVVPPPKGQSTTPCIPSLSSMTPLDREIVAYEYLEQTITSKIYRRFFSYPPNIEMDTRLCEHISTFQFITPANLDIDPDQFINPNNLQQQQSFEQIQEQLLRMTSCKSPRDKLTCIKKSFNSIFKLLSFDNQNNNNGNNNNNNNNGKSSSTPSTPKIIGADLLLPIVIYVLIKSNLPFLLSNIEFISLFREPTLIESEVSYYFVTLVTAATFIQNMTMESLTIIHPNPTTKSPTTTTEQSPSLVPTTTSTKKDGQDKERQTKLDSNNQQDKIMEIKKDDEKDKKIIPSTTTTTTTPSKPPLPQQQQQPLSPRSQQDEIKSKQKQWKYYKKTAEELSIKDIKQLMTDFNQLVDFWYDNNNSHQDDNPPQ</sequence>
<dbReference type="PANTHER" id="PTHR23101:SF125">
    <property type="entry name" value="VACUOLAR SORTING PROTEIN 9 DOMAIN-CONTAINING PROTEIN"/>
    <property type="match status" value="1"/>
</dbReference>
<dbReference type="GO" id="GO:0030139">
    <property type="term" value="C:endocytic vesicle"/>
    <property type="evidence" value="ECO:0007669"/>
    <property type="project" value="TreeGrafter"/>
</dbReference>
<feature type="region of interest" description="Disordered" evidence="1">
    <location>
        <begin position="195"/>
        <end position="225"/>
    </location>
</feature>
<dbReference type="GO" id="GO:0005085">
    <property type="term" value="F:guanyl-nucleotide exchange factor activity"/>
    <property type="evidence" value="ECO:0007669"/>
    <property type="project" value="InterPro"/>
</dbReference>
<evidence type="ECO:0000313" key="3">
    <source>
        <dbReference type="EMBL" id="EGG22373.1"/>
    </source>
</evidence>
<dbReference type="PROSITE" id="PS51205">
    <property type="entry name" value="VPS9"/>
    <property type="match status" value="1"/>
</dbReference>
<keyword evidence="4" id="KW-1185">Reference proteome</keyword>
<feature type="domain" description="VPS9" evidence="2">
    <location>
        <begin position="390"/>
        <end position="559"/>
    </location>
</feature>
<gene>
    <name evidence="3" type="ORF">DFA_04491</name>
</gene>